<reference evidence="3" key="1">
    <citation type="submission" date="2017-03" db="EMBL/GenBank/DDBJ databases">
        <authorList>
            <person name="Herbold C."/>
        </authorList>
    </citation>
    <scope>NUCLEOTIDE SEQUENCE [LARGE SCALE GENOMIC DNA]</scope>
</reference>
<sequence length="125" mass="13072">MKLKVAIAMAVISIVMLCIYGADVIVANGSKTGFLPMDVSVRGSIFGIIPSAMLIISFFITRKEPSKKLGMLIIIGGVLILAGTGIIVAMQSAQSQDTRAIREMGAVLGIGIIIAILGAIKIRKS</sequence>
<dbReference type="EMBL" id="LT841358">
    <property type="protein sequence ID" value="SMH70813.1"/>
    <property type="molecule type" value="Genomic_DNA"/>
</dbReference>
<keyword evidence="1" id="KW-0472">Membrane</keyword>
<proteinExistence type="predicted"/>
<keyword evidence="3" id="KW-1185">Reference proteome</keyword>
<evidence type="ECO:0000313" key="3">
    <source>
        <dbReference type="Proteomes" id="UP000230607"/>
    </source>
</evidence>
<evidence type="ECO:0000313" key="2">
    <source>
        <dbReference type="EMBL" id="SMH70813.1"/>
    </source>
</evidence>
<protein>
    <submittedName>
        <fullName evidence="2">Uncharacterized protein</fullName>
    </submittedName>
</protein>
<evidence type="ECO:0000256" key="1">
    <source>
        <dbReference type="SAM" id="Phobius"/>
    </source>
</evidence>
<feature type="transmembrane region" description="Helical" evidence="1">
    <location>
        <begin position="72"/>
        <end position="92"/>
    </location>
</feature>
<keyword evidence="1" id="KW-0812">Transmembrane</keyword>
<keyword evidence="1" id="KW-1133">Transmembrane helix</keyword>
<feature type="transmembrane region" description="Helical" evidence="1">
    <location>
        <begin position="104"/>
        <end position="122"/>
    </location>
</feature>
<feature type="transmembrane region" description="Helical" evidence="1">
    <location>
        <begin position="7"/>
        <end position="27"/>
    </location>
</feature>
<dbReference type="Proteomes" id="UP000230607">
    <property type="component" value="Chromosome 1"/>
</dbReference>
<dbReference type="AlphaFoldDB" id="A0A2H1FDG9"/>
<name>A0A2H1FDG9_9ARCH</name>
<dbReference type="RefSeq" id="WP_157926885.1">
    <property type="nucleotide sequence ID" value="NZ_LT841358.1"/>
</dbReference>
<gene>
    <name evidence="2" type="ORF">NCS_10620</name>
</gene>
<organism evidence="2 3">
    <name type="scientific">Candidatus Nitrosotalea okcheonensis</name>
    <dbReference type="NCBI Taxonomy" id="1903276"/>
    <lineage>
        <taxon>Archaea</taxon>
        <taxon>Nitrososphaerota</taxon>
        <taxon>Nitrososphaeria</taxon>
        <taxon>Nitrosotaleales</taxon>
        <taxon>Nitrosotaleaceae</taxon>
        <taxon>Nitrosotalea</taxon>
    </lineage>
</organism>
<accession>A0A2H1FDG9</accession>
<feature type="transmembrane region" description="Helical" evidence="1">
    <location>
        <begin position="39"/>
        <end position="60"/>
    </location>
</feature>
<dbReference type="OrthoDB" id="8758at2157"/>